<dbReference type="PROSITE" id="PS50181">
    <property type="entry name" value="FBOX"/>
    <property type="match status" value="1"/>
</dbReference>
<dbReference type="SUPFAM" id="SSF52047">
    <property type="entry name" value="RNI-like"/>
    <property type="match status" value="1"/>
</dbReference>
<reference evidence="2 3" key="1">
    <citation type="journal article" date="2018" name="Mol. Plant">
        <title>The genome of Artemisia annua provides insight into the evolution of Asteraceae family and artemisinin biosynthesis.</title>
        <authorList>
            <person name="Shen Q."/>
            <person name="Zhang L."/>
            <person name="Liao Z."/>
            <person name="Wang S."/>
            <person name="Yan T."/>
            <person name="Shi P."/>
            <person name="Liu M."/>
            <person name="Fu X."/>
            <person name="Pan Q."/>
            <person name="Wang Y."/>
            <person name="Lv Z."/>
            <person name="Lu X."/>
            <person name="Zhang F."/>
            <person name="Jiang W."/>
            <person name="Ma Y."/>
            <person name="Chen M."/>
            <person name="Hao X."/>
            <person name="Li L."/>
            <person name="Tang Y."/>
            <person name="Lv G."/>
            <person name="Zhou Y."/>
            <person name="Sun X."/>
            <person name="Brodelius P.E."/>
            <person name="Rose J.K.C."/>
            <person name="Tang K."/>
        </authorList>
    </citation>
    <scope>NUCLEOTIDE SEQUENCE [LARGE SCALE GENOMIC DNA]</scope>
    <source>
        <strain evidence="3">cv. Huhao1</strain>
        <tissue evidence="2">Leaf</tissue>
    </source>
</reference>
<dbReference type="AlphaFoldDB" id="A0A2U1QPJ0"/>
<feature type="domain" description="F-box" evidence="1">
    <location>
        <begin position="21"/>
        <end position="73"/>
    </location>
</feature>
<organism evidence="2 3">
    <name type="scientific">Artemisia annua</name>
    <name type="common">Sweet wormwood</name>
    <dbReference type="NCBI Taxonomy" id="35608"/>
    <lineage>
        <taxon>Eukaryota</taxon>
        <taxon>Viridiplantae</taxon>
        <taxon>Streptophyta</taxon>
        <taxon>Embryophyta</taxon>
        <taxon>Tracheophyta</taxon>
        <taxon>Spermatophyta</taxon>
        <taxon>Magnoliopsida</taxon>
        <taxon>eudicotyledons</taxon>
        <taxon>Gunneridae</taxon>
        <taxon>Pentapetalae</taxon>
        <taxon>asterids</taxon>
        <taxon>campanulids</taxon>
        <taxon>Asterales</taxon>
        <taxon>Asteraceae</taxon>
        <taxon>Asteroideae</taxon>
        <taxon>Anthemideae</taxon>
        <taxon>Artemisiinae</taxon>
        <taxon>Artemisia</taxon>
    </lineage>
</organism>
<accession>A0A2U1QPJ0</accession>
<dbReference type="InterPro" id="IPR001810">
    <property type="entry name" value="F-box_dom"/>
</dbReference>
<dbReference type="InterPro" id="IPR032675">
    <property type="entry name" value="LRR_dom_sf"/>
</dbReference>
<dbReference type="Gene3D" id="1.20.1280.50">
    <property type="match status" value="1"/>
</dbReference>
<dbReference type="EMBL" id="PKPP01000002">
    <property type="protein sequence ID" value="PWA99892.1"/>
    <property type="molecule type" value="Genomic_DNA"/>
</dbReference>
<dbReference type="Pfam" id="PF24758">
    <property type="entry name" value="LRR_At5g56370"/>
    <property type="match status" value="1"/>
</dbReference>
<keyword evidence="3" id="KW-1185">Reference proteome</keyword>
<gene>
    <name evidence="2" type="ORF">CTI12_AA001490</name>
</gene>
<evidence type="ECO:0000313" key="2">
    <source>
        <dbReference type="EMBL" id="PWA99892.1"/>
    </source>
</evidence>
<dbReference type="Pfam" id="PF12937">
    <property type="entry name" value="F-box-like"/>
    <property type="match status" value="1"/>
</dbReference>
<dbReference type="PANTHER" id="PTHR34145">
    <property type="entry name" value="OS02G0105600 PROTEIN"/>
    <property type="match status" value="1"/>
</dbReference>
<evidence type="ECO:0000313" key="3">
    <source>
        <dbReference type="Proteomes" id="UP000245207"/>
    </source>
</evidence>
<dbReference type="OrthoDB" id="1901752at2759"/>
<sequence>MGNNLSEIGKTEETVIIIDAMDRLSELPESILHHILSFLDSPKERVRMSVLSKKWFALTASFPILEFHMYDFISAVRASDTRLDNRHLSAIFYKYIDYTTSKFCEQDVSAHTFHLNTTIHNSTDLKVIDRCIGLILMKGVKVLVIDINADFKSRPFYLLPYYLPDTLLSVSSLTSLTISNCELPSSFMANAVKFKTLKVLVLLVVHINEEVIKHLTTSCPLLEVCRVLHCHGFERFCVYGHKNLQEVSINYDRGLKVIDIQAPNLLECDFFLVDGEMREEPSMNLSSCKQLRRLDLCGYPFPSSKWSAVLLSNFPFLDKLVLNLPNLQNRLKFCSPSSRKFVLETTYDLEEIDINALSLLLFGYSDIVDPYKRDSAESKACMECYLNDDVDTLWFHELRRFMAKTNSFKVLKLHIRKNLINVEELNVIHLPPYELEHVELELDIDKELSVYVAIVDAVLWCCRPQSLSIISNFHSIDFEERSHVVKIKSLIFFQFIYEKLLQQEDQDRTNIKIVLSSSIKAKMNFSNLTSLLETLPHNGVTQSITFRKEEVVQEI</sequence>
<dbReference type="SMART" id="SM00256">
    <property type="entry name" value="FBOX"/>
    <property type="match status" value="1"/>
</dbReference>
<protein>
    <submittedName>
        <fullName evidence="2">F-box domain, Leucine-rich repeat domain, L domain-like protein</fullName>
    </submittedName>
</protein>
<dbReference type="Proteomes" id="UP000245207">
    <property type="component" value="Unassembled WGS sequence"/>
</dbReference>
<name>A0A2U1QPJ0_ARTAN</name>
<proteinExistence type="predicted"/>
<dbReference type="InterPro" id="IPR055411">
    <property type="entry name" value="LRR_FXL15/At3g58940/PEG3-like"/>
</dbReference>
<dbReference type="PANTHER" id="PTHR34145:SF28">
    <property type="entry name" value="F-BOX DOMAIN-CONTAINING PROTEIN"/>
    <property type="match status" value="1"/>
</dbReference>
<dbReference type="InterPro" id="IPR036047">
    <property type="entry name" value="F-box-like_dom_sf"/>
</dbReference>
<dbReference type="Gene3D" id="3.80.10.10">
    <property type="entry name" value="Ribonuclease Inhibitor"/>
    <property type="match status" value="1"/>
</dbReference>
<dbReference type="InterPro" id="IPR053772">
    <property type="entry name" value="At1g61320/At1g61330-like"/>
</dbReference>
<evidence type="ECO:0000259" key="1">
    <source>
        <dbReference type="PROSITE" id="PS50181"/>
    </source>
</evidence>
<comment type="caution">
    <text evidence="2">The sequence shown here is derived from an EMBL/GenBank/DDBJ whole genome shotgun (WGS) entry which is preliminary data.</text>
</comment>
<dbReference type="SUPFAM" id="SSF81383">
    <property type="entry name" value="F-box domain"/>
    <property type="match status" value="1"/>
</dbReference>